<keyword evidence="2" id="KW-0472">Membrane</keyword>
<reference evidence="4 5" key="1">
    <citation type="submission" date="2023-04" db="EMBL/GenBank/DDBJ databases">
        <title>Marinobulbifer ophiurae gen. nov., sp. Nov., isolate from tissue of brittle star Ophioplocus japonicus.</title>
        <authorList>
            <person name="Kawano K."/>
            <person name="Sawayama S."/>
            <person name="Nakagawa S."/>
        </authorList>
    </citation>
    <scope>NUCLEOTIDE SEQUENCE [LARGE SCALE GENOMIC DNA]</scope>
    <source>
        <strain evidence="4 5">NKW57</strain>
    </source>
</reference>
<dbReference type="PANTHER" id="PTHR42208:SF1">
    <property type="entry name" value="HEAVY METAL TRANSPORTER"/>
    <property type="match status" value="1"/>
</dbReference>
<dbReference type="InterPro" id="IPR039447">
    <property type="entry name" value="UreH-like_TM_dom"/>
</dbReference>
<dbReference type="EMBL" id="BSYJ01000002">
    <property type="protein sequence ID" value="GMG86808.1"/>
    <property type="molecule type" value="Genomic_DNA"/>
</dbReference>
<organism evidence="4 5">
    <name type="scientific">Biformimicrobium ophioploci</name>
    <dbReference type="NCBI Taxonomy" id="3036711"/>
    <lineage>
        <taxon>Bacteria</taxon>
        <taxon>Pseudomonadati</taxon>
        <taxon>Pseudomonadota</taxon>
        <taxon>Gammaproteobacteria</taxon>
        <taxon>Cellvibrionales</taxon>
        <taxon>Microbulbiferaceae</taxon>
        <taxon>Biformimicrobium</taxon>
    </lineage>
</organism>
<keyword evidence="2" id="KW-1133">Transmembrane helix</keyword>
<dbReference type="Pfam" id="PF13386">
    <property type="entry name" value="DsbD_2"/>
    <property type="match status" value="1"/>
</dbReference>
<evidence type="ECO:0000259" key="3">
    <source>
        <dbReference type="Pfam" id="PF13386"/>
    </source>
</evidence>
<sequence length="246" mass="25979">MTFEVLAGALLIGFLGSTHCIGMCGGISGALGLAPASGGPVWRYLWGYSAGRIMTYGLIGALVGAFGAVVAPSMGPLRVLAGVMLILMAFYLADWWRGLVWLERGGAVIWRRLQPLGRALLPVRSTGQSLLLGALWGWLPCGLVYSALTYALAQGDALASGATMVAFGLGTLPAVLLTGAAAAQTRQWVQKKWVRNLSAVLLLLFGAWTIWGASGHAGHGDNSGHEGHDMQSEPVEKQQHHHHGHH</sequence>
<keyword evidence="2" id="KW-0812">Transmembrane</keyword>
<dbReference type="Proteomes" id="UP001224392">
    <property type="component" value="Unassembled WGS sequence"/>
</dbReference>
<feature type="compositionally biased region" description="Basic and acidic residues" evidence="1">
    <location>
        <begin position="219"/>
        <end position="238"/>
    </location>
</feature>
<dbReference type="PANTHER" id="PTHR42208">
    <property type="entry name" value="HEAVY METAL TRANSPORTER-RELATED"/>
    <property type="match status" value="1"/>
</dbReference>
<feature type="transmembrane region" description="Helical" evidence="2">
    <location>
        <begin position="193"/>
        <end position="211"/>
    </location>
</feature>
<proteinExistence type="predicted"/>
<feature type="transmembrane region" description="Helical" evidence="2">
    <location>
        <begin position="77"/>
        <end position="96"/>
    </location>
</feature>
<dbReference type="RefSeq" id="WP_285763395.1">
    <property type="nucleotide sequence ID" value="NZ_BSYJ01000002.1"/>
</dbReference>
<evidence type="ECO:0000256" key="1">
    <source>
        <dbReference type="SAM" id="MobiDB-lite"/>
    </source>
</evidence>
<evidence type="ECO:0000313" key="4">
    <source>
        <dbReference type="EMBL" id="GMG86808.1"/>
    </source>
</evidence>
<feature type="transmembrane region" description="Helical" evidence="2">
    <location>
        <begin position="53"/>
        <end position="71"/>
    </location>
</feature>
<feature type="region of interest" description="Disordered" evidence="1">
    <location>
        <begin position="219"/>
        <end position="246"/>
    </location>
</feature>
<feature type="transmembrane region" description="Helical" evidence="2">
    <location>
        <begin position="158"/>
        <end position="181"/>
    </location>
</feature>
<evidence type="ECO:0000256" key="2">
    <source>
        <dbReference type="SAM" id="Phobius"/>
    </source>
</evidence>
<protein>
    <submittedName>
        <fullName evidence="4">Sulfite exporter TauE/SafE family protein</fullName>
    </submittedName>
</protein>
<feature type="domain" description="Urease accessory protein UreH-like transmembrane" evidence="3">
    <location>
        <begin position="9"/>
        <end position="208"/>
    </location>
</feature>
<gene>
    <name evidence="4" type="ORF">MNKW57_11290</name>
</gene>
<accession>A0ABQ6LXH3</accession>
<evidence type="ECO:0000313" key="5">
    <source>
        <dbReference type="Proteomes" id="UP001224392"/>
    </source>
</evidence>
<feature type="transmembrane region" description="Helical" evidence="2">
    <location>
        <begin position="130"/>
        <end position="152"/>
    </location>
</feature>
<keyword evidence="5" id="KW-1185">Reference proteome</keyword>
<comment type="caution">
    <text evidence="4">The sequence shown here is derived from an EMBL/GenBank/DDBJ whole genome shotgun (WGS) entry which is preliminary data.</text>
</comment>
<name>A0ABQ6LXH3_9GAMM</name>